<dbReference type="OrthoDB" id="7853753at2759"/>
<evidence type="ECO:0000313" key="2">
    <source>
        <dbReference type="Proteomes" id="UP000008792"/>
    </source>
</evidence>
<gene>
    <name evidence="1" type="primary">Dvir\GJ26603</name>
    <name evidence="1" type="ORF">Dvir_GJ26603</name>
</gene>
<keyword evidence="2" id="KW-1185">Reference proteome</keyword>
<sequence length="56" mass="6417">MDLLYRILQVLIVVLYLVCYVLGACNDGFYARNGNLVIDLNNLQAQFDCVQQQHRG</sequence>
<organism evidence="1 2">
    <name type="scientific">Drosophila virilis</name>
    <name type="common">Fruit fly</name>
    <dbReference type="NCBI Taxonomy" id="7244"/>
    <lineage>
        <taxon>Eukaryota</taxon>
        <taxon>Metazoa</taxon>
        <taxon>Ecdysozoa</taxon>
        <taxon>Arthropoda</taxon>
        <taxon>Hexapoda</taxon>
        <taxon>Insecta</taxon>
        <taxon>Pterygota</taxon>
        <taxon>Neoptera</taxon>
        <taxon>Endopterygota</taxon>
        <taxon>Diptera</taxon>
        <taxon>Brachycera</taxon>
        <taxon>Muscomorpha</taxon>
        <taxon>Ephydroidea</taxon>
        <taxon>Drosophilidae</taxon>
        <taxon>Drosophila</taxon>
    </lineage>
</organism>
<dbReference type="InParanoid" id="A0A0Q9VYT4"/>
<protein>
    <submittedName>
        <fullName evidence="1">Uncharacterized protein</fullName>
    </submittedName>
</protein>
<dbReference type="Proteomes" id="UP000008792">
    <property type="component" value="Unassembled WGS sequence"/>
</dbReference>
<dbReference type="PROSITE" id="PS51257">
    <property type="entry name" value="PROKAR_LIPOPROTEIN"/>
    <property type="match status" value="1"/>
</dbReference>
<dbReference type="EMBL" id="CH940654">
    <property type="protein sequence ID" value="KRF77993.1"/>
    <property type="molecule type" value="Genomic_DNA"/>
</dbReference>
<evidence type="ECO:0000313" key="1">
    <source>
        <dbReference type="EMBL" id="KRF77993.1"/>
    </source>
</evidence>
<name>A0A0Q9VYT4_DROVI</name>
<proteinExistence type="predicted"/>
<dbReference type="AlphaFoldDB" id="A0A0Q9VYT4"/>
<accession>A0A0Q9VYT4</accession>
<reference evidence="1 2" key="1">
    <citation type="journal article" date="2007" name="Nature">
        <title>Evolution of genes and genomes on the Drosophila phylogeny.</title>
        <authorList>
            <consortium name="Drosophila 12 Genomes Consortium"/>
            <person name="Clark A.G."/>
            <person name="Eisen M.B."/>
            <person name="Smith D.R."/>
            <person name="Bergman C.M."/>
            <person name="Oliver B."/>
            <person name="Markow T.A."/>
            <person name="Kaufman T.C."/>
            <person name="Kellis M."/>
            <person name="Gelbart W."/>
            <person name="Iyer V.N."/>
            <person name="Pollard D.A."/>
            <person name="Sackton T.B."/>
            <person name="Larracuente A.M."/>
            <person name="Singh N.D."/>
            <person name="Abad J.P."/>
            <person name="Abt D.N."/>
            <person name="Adryan B."/>
            <person name="Aguade M."/>
            <person name="Akashi H."/>
            <person name="Anderson W.W."/>
            <person name="Aquadro C.F."/>
            <person name="Ardell D.H."/>
            <person name="Arguello R."/>
            <person name="Artieri C.G."/>
            <person name="Barbash D.A."/>
            <person name="Barker D."/>
            <person name="Barsanti P."/>
            <person name="Batterham P."/>
            <person name="Batzoglou S."/>
            <person name="Begun D."/>
            <person name="Bhutkar A."/>
            <person name="Blanco E."/>
            <person name="Bosak S.A."/>
            <person name="Bradley R.K."/>
            <person name="Brand A.D."/>
            <person name="Brent M.R."/>
            <person name="Brooks A.N."/>
            <person name="Brown R.H."/>
            <person name="Butlin R.K."/>
            <person name="Caggese C."/>
            <person name="Calvi B.R."/>
            <person name="Bernardo de Carvalho A."/>
            <person name="Caspi A."/>
            <person name="Castrezana S."/>
            <person name="Celniker S.E."/>
            <person name="Chang J.L."/>
            <person name="Chapple C."/>
            <person name="Chatterji S."/>
            <person name="Chinwalla A."/>
            <person name="Civetta A."/>
            <person name="Clifton S.W."/>
            <person name="Comeron J.M."/>
            <person name="Costello J.C."/>
            <person name="Coyne J.A."/>
            <person name="Daub J."/>
            <person name="David R.G."/>
            <person name="Delcher A.L."/>
            <person name="Delehaunty K."/>
            <person name="Do C.B."/>
            <person name="Ebling H."/>
            <person name="Edwards K."/>
            <person name="Eickbush T."/>
            <person name="Evans J.D."/>
            <person name="Filipski A."/>
            <person name="Findeiss S."/>
            <person name="Freyhult E."/>
            <person name="Fulton L."/>
            <person name="Fulton R."/>
            <person name="Garcia A.C."/>
            <person name="Gardiner A."/>
            <person name="Garfield D.A."/>
            <person name="Garvin B.E."/>
            <person name="Gibson G."/>
            <person name="Gilbert D."/>
            <person name="Gnerre S."/>
            <person name="Godfrey J."/>
            <person name="Good R."/>
            <person name="Gotea V."/>
            <person name="Gravely B."/>
            <person name="Greenberg A.J."/>
            <person name="Griffiths-Jones S."/>
            <person name="Gross S."/>
            <person name="Guigo R."/>
            <person name="Gustafson E.A."/>
            <person name="Haerty W."/>
            <person name="Hahn M.W."/>
            <person name="Halligan D.L."/>
            <person name="Halpern A.L."/>
            <person name="Halter G.M."/>
            <person name="Han M.V."/>
            <person name="Heger A."/>
            <person name="Hillier L."/>
            <person name="Hinrichs A.S."/>
            <person name="Holmes I."/>
            <person name="Hoskins R.A."/>
            <person name="Hubisz M.J."/>
            <person name="Hultmark D."/>
            <person name="Huntley M.A."/>
            <person name="Jaffe D.B."/>
            <person name="Jagadeeshan S."/>
            <person name="Jeck W.R."/>
            <person name="Johnson J."/>
            <person name="Jones C.D."/>
            <person name="Jordan W.C."/>
            <person name="Karpen G.H."/>
            <person name="Kataoka E."/>
            <person name="Keightley P.D."/>
            <person name="Kheradpour P."/>
            <person name="Kirkness E.F."/>
            <person name="Koerich L.B."/>
            <person name="Kristiansen K."/>
            <person name="Kudrna D."/>
            <person name="Kulathinal R.J."/>
            <person name="Kumar S."/>
            <person name="Kwok R."/>
            <person name="Lander E."/>
            <person name="Langley C.H."/>
            <person name="Lapoint R."/>
            <person name="Lazzaro B.P."/>
            <person name="Lee S.J."/>
            <person name="Levesque L."/>
            <person name="Li R."/>
            <person name="Lin C.F."/>
            <person name="Lin M.F."/>
            <person name="Lindblad-Toh K."/>
            <person name="Llopart A."/>
            <person name="Long M."/>
            <person name="Low L."/>
            <person name="Lozovsky E."/>
            <person name="Lu J."/>
            <person name="Luo M."/>
            <person name="Machado C.A."/>
            <person name="Makalowski W."/>
            <person name="Marzo M."/>
            <person name="Matsuda M."/>
            <person name="Matzkin L."/>
            <person name="McAllister B."/>
            <person name="McBride C.S."/>
            <person name="McKernan B."/>
            <person name="McKernan K."/>
            <person name="Mendez-Lago M."/>
            <person name="Minx P."/>
            <person name="Mollenhauer M.U."/>
            <person name="Montooth K."/>
            <person name="Mount S.M."/>
            <person name="Mu X."/>
            <person name="Myers E."/>
            <person name="Negre B."/>
            <person name="Newfeld S."/>
            <person name="Nielsen R."/>
            <person name="Noor M.A."/>
            <person name="O'Grady P."/>
            <person name="Pachter L."/>
            <person name="Papaceit M."/>
            <person name="Parisi M.J."/>
            <person name="Parisi M."/>
            <person name="Parts L."/>
            <person name="Pedersen J.S."/>
            <person name="Pesole G."/>
            <person name="Phillippy A.M."/>
            <person name="Ponting C.P."/>
            <person name="Pop M."/>
            <person name="Porcelli D."/>
            <person name="Powell J.R."/>
            <person name="Prohaska S."/>
            <person name="Pruitt K."/>
            <person name="Puig M."/>
            <person name="Quesneville H."/>
            <person name="Ram K.R."/>
            <person name="Rand D."/>
            <person name="Rasmussen M.D."/>
            <person name="Reed L.K."/>
            <person name="Reenan R."/>
            <person name="Reily A."/>
            <person name="Remington K.A."/>
            <person name="Rieger T.T."/>
            <person name="Ritchie M.G."/>
            <person name="Robin C."/>
            <person name="Rogers Y.H."/>
            <person name="Rohde C."/>
            <person name="Rozas J."/>
            <person name="Rubenfield M.J."/>
            <person name="Ruiz A."/>
            <person name="Russo S."/>
            <person name="Salzberg S.L."/>
            <person name="Sanchez-Gracia A."/>
            <person name="Saranga D.J."/>
            <person name="Sato H."/>
            <person name="Schaeffer S.W."/>
            <person name="Schatz M.C."/>
            <person name="Schlenke T."/>
            <person name="Schwartz R."/>
            <person name="Segarra C."/>
            <person name="Singh R.S."/>
            <person name="Sirot L."/>
            <person name="Sirota M."/>
            <person name="Sisneros N.B."/>
            <person name="Smith C.D."/>
            <person name="Smith T.F."/>
            <person name="Spieth J."/>
            <person name="Stage D.E."/>
            <person name="Stark A."/>
            <person name="Stephan W."/>
            <person name="Strausberg R.L."/>
            <person name="Strempel S."/>
            <person name="Sturgill D."/>
            <person name="Sutton G."/>
            <person name="Sutton G.G."/>
            <person name="Tao W."/>
            <person name="Teichmann S."/>
            <person name="Tobari Y.N."/>
            <person name="Tomimura Y."/>
            <person name="Tsolas J.M."/>
            <person name="Valente V.L."/>
            <person name="Venter E."/>
            <person name="Venter J.C."/>
            <person name="Vicario S."/>
            <person name="Vieira F.G."/>
            <person name="Vilella A.J."/>
            <person name="Villasante A."/>
            <person name="Walenz B."/>
            <person name="Wang J."/>
            <person name="Wasserman M."/>
            <person name="Watts T."/>
            <person name="Wilson D."/>
            <person name="Wilson R.K."/>
            <person name="Wing R.A."/>
            <person name="Wolfner M.F."/>
            <person name="Wong A."/>
            <person name="Wong G.K."/>
            <person name="Wu C.I."/>
            <person name="Wu G."/>
            <person name="Yamamoto D."/>
            <person name="Yang H.P."/>
            <person name="Yang S.P."/>
            <person name="Yorke J.A."/>
            <person name="Yoshida K."/>
            <person name="Zdobnov E."/>
            <person name="Zhang P."/>
            <person name="Zhang Y."/>
            <person name="Zimin A.V."/>
            <person name="Baldwin J."/>
            <person name="Abdouelleil A."/>
            <person name="Abdulkadir J."/>
            <person name="Abebe A."/>
            <person name="Abera B."/>
            <person name="Abreu J."/>
            <person name="Acer S.C."/>
            <person name="Aftuck L."/>
            <person name="Alexander A."/>
            <person name="An P."/>
            <person name="Anderson E."/>
            <person name="Anderson S."/>
            <person name="Arachi H."/>
            <person name="Azer M."/>
            <person name="Bachantsang P."/>
            <person name="Barry A."/>
            <person name="Bayul T."/>
            <person name="Berlin A."/>
            <person name="Bessette D."/>
            <person name="Bloom T."/>
            <person name="Blye J."/>
            <person name="Boguslavskiy L."/>
            <person name="Bonnet C."/>
            <person name="Boukhgalter B."/>
            <person name="Bourzgui I."/>
            <person name="Brown A."/>
            <person name="Cahill P."/>
            <person name="Channer S."/>
            <person name="Cheshatsang Y."/>
            <person name="Chuda L."/>
            <person name="Citroen M."/>
            <person name="Collymore A."/>
            <person name="Cooke P."/>
            <person name="Costello M."/>
            <person name="D'Aco K."/>
            <person name="Daza R."/>
            <person name="De Haan G."/>
            <person name="DeGray S."/>
            <person name="DeMaso C."/>
            <person name="Dhargay N."/>
            <person name="Dooley K."/>
            <person name="Dooley E."/>
            <person name="Doricent M."/>
            <person name="Dorje P."/>
            <person name="Dorjee K."/>
            <person name="Dupes A."/>
            <person name="Elong R."/>
            <person name="Falk J."/>
            <person name="Farina A."/>
            <person name="Faro S."/>
            <person name="Ferguson D."/>
            <person name="Fisher S."/>
            <person name="Foley C.D."/>
            <person name="Franke A."/>
            <person name="Friedrich D."/>
            <person name="Gadbois L."/>
            <person name="Gearin G."/>
            <person name="Gearin C.R."/>
            <person name="Giannoukos G."/>
            <person name="Goode T."/>
            <person name="Graham J."/>
            <person name="Grandbois E."/>
            <person name="Grewal S."/>
            <person name="Gyaltsen K."/>
            <person name="Hafez N."/>
            <person name="Hagos B."/>
            <person name="Hall J."/>
            <person name="Henson C."/>
            <person name="Hollinger A."/>
            <person name="Honan T."/>
            <person name="Huard M.D."/>
            <person name="Hughes L."/>
            <person name="Hurhula B."/>
            <person name="Husby M.E."/>
            <person name="Kamat A."/>
            <person name="Kanga B."/>
            <person name="Kashin S."/>
            <person name="Khazanovich D."/>
            <person name="Kisner P."/>
            <person name="Lance K."/>
            <person name="Lara M."/>
            <person name="Lee W."/>
            <person name="Lennon N."/>
            <person name="Letendre F."/>
            <person name="LeVine R."/>
            <person name="Lipovsky A."/>
            <person name="Liu X."/>
            <person name="Liu J."/>
            <person name="Liu S."/>
            <person name="Lokyitsang T."/>
            <person name="Lokyitsang Y."/>
            <person name="Lubonja R."/>
            <person name="Lui A."/>
            <person name="MacDonald P."/>
            <person name="Magnisalis V."/>
            <person name="Maru K."/>
            <person name="Matthews C."/>
            <person name="McCusker W."/>
            <person name="McDonough S."/>
            <person name="Mehta T."/>
            <person name="Meldrim J."/>
            <person name="Meneus L."/>
            <person name="Mihai O."/>
            <person name="Mihalev A."/>
            <person name="Mihova T."/>
            <person name="Mittelman R."/>
            <person name="Mlenga V."/>
            <person name="Montmayeur A."/>
            <person name="Mulrain L."/>
            <person name="Navidi A."/>
            <person name="Naylor J."/>
            <person name="Negash T."/>
            <person name="Nguyen T."/>
            <person name="Nguyen N."/>
            <person name="Nicol R."/>
            <person name="Norbu C."/>
            <person name="Norbu N."/>
            <person name="Novod N."/>
            <person name="O'Neill B."/>
            <person name="Osman S."/>
            <person name="Markiewicz E."/>
            <person name="Oyono O.L."/>
            <person name="Patti C."/>
            <person name="Phunkhang P."/>
            <person name="Pierre F."/>
            <person name="Priest M."/>
            <person name="Raghuraman S."/>
            <person name="Rege F."/>
            <person name="Reyes R."/>
            <person name="Rise C."/>
            <person name="Rogov P."/>
            <person name="Ross K."/>
            <person name="Ryan E."/>
            <person name="Settipalli S."/>
            <person name="Shea T."/>
            <person name="Sherpa N."/>
            <person name="Shi L."/>
            <person name="Shih D."/>
            <person name="Sparrow T."/>
            <person name="Spaulding J."/>
            <person name="Stalker J."/>
            <person name="Stange-Thomann N."/>
            <person name="Stavropoulos S."/>
            <person name="Stone C."/>
            <person name="Strader C."/>
            <person name="Tesfaye S."/>
            <person name="Thomson T."/>
            <person name="Thoulutsang Y."/>
            <person name="Thoulutsang D."/>
            <person name="Topham K."/>
            <person name="Topping I."/>
            <person name="Tsamla T."/>
            <person name="Vassiliev H."/>
            <person name="Vo A."/>
            <person name="Wangchuk T."/>
            <person name="Wangdi T."/>
            <person name="Weiand M."/>
            <person name="Wilkinson J."/>
            <person name="Wilson A."/>
            <person name="Yadav S."/>
            <person name="Young G."/>
            <person name="Yu Q."/>
            <person name="Zembek L."/>
            <person name="Zhong D."/>
            <person name="Zimmer A."/>
            <person name="Zwirko Z."/>
            <person name="Jaffe D.B."/>
            <person name="Alvarez P."/>
            <person name="Brockman W."/>
            <person name="Butler J."/>
            <person name="Chin C."/>
            <person name="Gnerre S."/>
            <person name="Grabherr M."/>
            <person name="Kleber M."/>
            <person name="Mauceli E."/>
            <person name="MacCallum I."/>
        </authorList>
    </citation>
    <scope>NUCLEOTIDE SEQUENCE [LARGE SCALE GENOMIC DNA]</scope>
    <source>
        <strain evidence="2">Tucson 15010-1051.87</strain>
    </source>
</reference>